<evidence type="ECO:0000256" key="5">
    <source>
        <dbReference type="ARBA" id="ARBA00022490"/>
    </source>
</evidence>
<dbReference type="EMBL" id="BOPG01000004">
    <property type="protein sequence ID" value="GIJ53099.1"/>
    <property type="molecule type" value="Genomic_DNA"/>
</dbReference>
<evidence type="ECO:0000256" key="8">
    <source>
        <dbReference type="ARBA" id="ARBA00023136"/>
    </source>
</evidence>
<keyword evidence="4" id="KW-1003">Cell membrane</keyword>
<evidence type="ECO:0000256" key="3">
    <source>
        <dbReference type="ARBA" id="ARBA00022452"/>
    </source>
</evidence>
<evidence type="ECO:0000313" key="13">
    <source>
        <dbReference type="Proteomes" id="UP000612585"/>
    </source>
</evidence>
<keyword evidence="6" id="KW-0812">Transmembrane</keyword>
<dbReference type="AlphaFoldDB" id="A0A8J3YWU4"/>
<comment type="similarity">
    <text evidence="9">Belongs to the bacterial gasdermin family.</text>
</comment>
<dbReference type="Proteomes" id="UP000612585">
    <property type="component" value="Unassembled WGS sequence"/>
</dbReference>
<dbReference type="InterPro" id="IPR058978">
    <property type="entry name" value="GSDM_bact-type"/>
</dbReference>
<comment type="subcellular location">
    <subcellularLocation>
        <location evidence="2">Cell membrane</location>
        <topology evidence="2">Multi-pass membrane protein</topology>
    </subcellularLocation>
    <subcellularLocation>
        <location evidence="1">Cytoplasm</location>
    </subcellularLocation>
</comment>
<accession>A0A8J3YWU4</accession>
<evidence type="ECO:0000256" key="7">
    <source>
        <dbReference type="ARBA" id="ARBA00023118"/>
    </source>
</evidence>
<reference evidence="12" key="1">
    <citation type="submission" date="2021-01" db="EMBL/GenBank/DDBJ databases">
        <title>Whole genome shotgun sequence of Virgisporangium aurantiacum NBRC 16421.</title>
        <authorList>
            <person name="Komaki H."/>
            <person name="Tamura T."/>
        </authorList>
    </citation>
    <scope>NUCLEOTIDE SEQUENCE</scope>
    <source>
        <strain evidence="12">NBRC 16421</strain>
    </source>
</reference>
<evidence type="ECO:0000256" key="6">
    <source>
        <dbReference type="ARBA" id="ARBA00022692"/>
    </source>
</evidence>
<evidence type="ECO:0000256" key="10">
    <source>
        <dbReference type="ARBA" id="ARBA00093798"/>
    </source>
</evidence>
<keyword evidence="8" id="KW-0472">Membrane</keyword>
<dbReference type="Pfam" id="PF26164">
    <property type="entry name" value="Bact_GSDM"/>
    <property type="match status" value="1"/>
</dbReference>
<organism evidence="12 13">
    <name type="scientific">Virgisporangium aurantiacum</name>
    <dbReference type="NCBI Taxonomy" id="175570"/>
    <lineage>
        <taxon>Bacteria</taxon>
        <taxon>Bacillati</taxon>
        <taxon>Actinomycetota</taxon>
        <taxon>Actinomycetes</taxon>
        <taxon>Micromonosporales</taxon>
        <taxon>Micromonosporaceae</taxon>
        <taxon>Virgisporangium</taxon>
    </lineage>
</organism>
<evidence type="ECO:0000256" key="9">
    <source>
        <dbReference type="ARBA" id="ARBA00093769"/>
    </source>
</evidence>
<evidence type="ECO:0000256" key="2">
    <source>
        <dbReference type="ARBA" id="ARBA00004651"/>
    </source>
</evidence>
<evidence type="ECO:0000313" key="12">
    <source>
        <dbReference type="EMBL" id="GIJ53099.1"/>
    </source>
</evidence>
<proteinExistence type="inferred from homology"/>
<comment type="caution">
    <text evidence="12">The sequence shown here is derived from an EMBL/GenBank/DDBJ whole genome shotgun (WGS) entry which is preliminary data.</text>
</comment>
<sequence length="266" mass="27944">MPCRENALNYLHALGYNVVLLPKADLEPLYLLSPGGRGTFDRFGRLDTSLKGDGTVPLPPVSADVPAASITGRSSSSLKTGVGLSVLANVVAAMGGSPIGLEAAYNKAATVTFEFRDVFENRVEVAALDRYLASSDVDPLSVHASRLLSEGDLLIVTSILKTSTIAVRASDNADIAITLDVPLVQEIVGGNVTVATTAADEALLSYSGPAKLAFGFQAVRLLFEDGFYRAIEPVSKVRVRAPLSDAPDDGAERFVAPGPMVRLNDA</sequence>
<evidence type="ECO:0000256" key="11">
    <source>
        <dbReference type="ARBA" id="ARBA00093802"/>
    </source>
</evidence>
<keyword evidence="7" id="KW-0051">Antiviral defense</keyword>
<evidence type="ECO:0000256" key="1">
    <source>
        <dbReference type="ARBA" id="ARBA00004496"/>
    </source>
</evidence>
<evidence type="ECO:0000256" key="4">
    <source>
        <dbReference type="ARBA" id="ARBA00022475"/>
    </source>
</evidence>
<name>A0A8J3YWU4_9ACTN</name>
<keyword evidence="5" id="KW-0963">Cytoplasm</keyword>
<protein>
    <recommendedName>
        <fullName evidence="10">Gasdermin bGSDM</fullName>
    </recommendedName>
    <alternativeName>
        <fullName evidence="11">Bacterial gasdermin</fullName>
    </alternativeName>
</protein>
<keyword evidence="3" id="KW-1134">Transmembrane beta strand</keyword>
<keyword evidence="13" id="KW-1185">Reference proteome</keyword>
<gene>
    <name evidence="12" type="ORF">Vau01_006150</name>
</gene>